<dbReference type="Pfam" id="PF00128">
    <property type="entry name" value="Alpha-amylase"/>
    <property type="match status" value="1"/>
</dbReference>
<accession>A2ELP7</accession>
<name>A2ELP7_TRIV3</name>
<keyword evidence="12" id="KW-1185">Reference proteome</keyword>
<dbReference type="PANTHER" id="PTHR43447">
    <property type="entry name" value="ALPHA-AMYLASE"/>
    <property type="match status" value="1"/>
</dbReference>
<evidence type="ECO:0000259" key="10">
    <source>
        <dbReference type="SMART" id="SM00642"/>
    </source>
</evidence>
<comment type="catalytic activity">
    <reaction evidence="1 9">
        <text>Endohydrolysis of (1-&gt;4)-alpha-D-glucosidic linkages in polysaccharides containing three or more (1-&gt;4)-alpha-linked D-glucose units.</text>
        <dbReference type="EC" id="3.2.1.1"/>
    </reaction>
</comment>
<evidence type="ECO:0000313" key="12">
    <source>
        <dbReference type="Proteomes" id="UP000001542"/>
    </source>
</evidence>
<evidence type="ECO:0000256" key="8">
    <source>
        <dbReference type="RuleBase" id="RU003615"/>
    </source>
</evidence>
<evidence type="ECO:0000256" key="4">
    <source>
        <dbReference type="ARBA" id="ARBA00012595"/>
    </source>
</evidence>
<dbReference type="SMR" id="A2ELP7"/>
<dbReference type="EMBL" id="DS113424">
    <property type="protein sequence ID" value="EAY06412.1"/>
    <property type="molecule type" value="Genomic_DNA"/>
</dbReference>
<reference evidence="11" key="2">
    <citation type="journal article" date="2007" name="Science">
        <title>Draft genome sequence of the sexually transmitted pathogen Trichomonas vaginalis.</title>
        <authorList>
            <person name="Carlton J.M."/>
            <person name="Hirt R.P."/>
            <person name="Silva J.C."/>
            <person name="Delcher A.L."/>
            <person name="Schatz M."/>
            <person name="Zhao Q."/>
            <person name="Wortman J.R."/>
            <person name="Bidwell S.L."/>
            <person name="Alsmark U.C.M."/>
            <person name="Besteiro S."/>
            <person name="Sicheritz-Ponten T."/>
            <person name="Noel C.J."/>
            <person name="Dacks J.B."/>
            <person name="Foster P.G."/>
            <person name="Simillion C."/>
            <person name="Van de Peer Y."/>
            <person name="Miranda-Saavedra D."/>
            <person name="Barton G.J."/>
            <person name="Westrop G.D."/>
            <person name="Mueller S."/>
            <person name="Dessi D."/>
            <person name="Fiori P.L."/>
            <person name="Ren Q."/>
            <person name="Paulsen I."/>
            <person name="Zhang H."/>
            <person name="Bastida-Corcuera F.D."/>
            <person name="Simoes-Barbosa A."/>
            <person name="Brown M.T."/>
            <person name="Hayes R.D."/>
            <person name="Mukherjee M."/>
            <person name="Okumura C.Y."/>
            <person name="Schneider R."/>
            <person name="Smith A.J."/>
            <person name="Vanacova S."/>
            <person name="Villalvazo M."/>
            <person name="Haas B.J."/>
            <person name="Pertea M."/>
            <person name="Feldblyum T.V."/>
            <person name="Utterback T.R."/>
            <person name="Shu C.L."/>
            <person name="Osoegawa K."/>
            <person name="de Jong P.J."/>
            <person name="Hrdy I."/>
            <person name="Horvathova L."/>
            <person name="Zubacova Z."/>
            <person name="Dolezal P."/>
            <person name="Malik S.B."/>
            <person name="Logsdon J.M. Jr."/>
            <person name="Henze K."/>
            <person name="Gupta A."/>
            <person name="Wang C.C."/>
            <person name="Dunne R.L."/>
            <person name="Upcroft J.A."/>
            <person name="Upcroft P."/>
            <person name="White O."/>
            <person name="Salzberg S.L."/>
            <person name="Tang P."/>
            <person name="Chiu C.-H."/>
            <person name="Lee Y.-S."/>
            <person name="Embley T.M."/>
            <person name="Coombs G.H."/>
            <person name="Mottram J.C."/>
            <person name="Tachezy J."/>
            <person name="Fraser-Liggett C.M."/>
            <person name="Johnson P.J."/>
        </authorList>
    </citation>
    <scope>NUCLEOTIDE SEQUENCE [LARGE SCALE GENOMIC DNA]</scope>
    <source>
        <strain evidence="11">G3</strain>
    </source>
</reference>
<dbReference type="OMA" id="INAMRNW"/>
<dbReference type="Gene3D" id="3.20.20.80">
    <property type="entry name" value="Glycosidases"/>
    <property type="match status" value="1"/>
</dbReference>
<dbReference type="InterPro" id="IPR006047">
    <property type="entry name" value="GH13_cat_dom"/>
</dbReference>
<feature type="domain" description="Glycosyl hydrolase family 13 catalytic" evidence="10">
    <location>
        <begin position="4"/>
        <end position="360"/>
    </location>
</feature>
<evidence type="ECO:0000256" key="6">
    <source>
        <dbReference type="ARBA" id="ARBA00023277"/>
    </source>
</evidence>
<evidence type="ECO:0000256" key="9">
    <source>
        <dbReference type="RuleBase" id="RU361134"/>
    </source>
</evidence>
<evidence type="ECO:0000256" key="2">
    <source>
        <dbReference type="ARBA" id="ARBA00001913"/>
    </source>
</evidence>
<dbReference type="InterPro" id="IPR017853">
    <property type="entry name" value="GH"/>
</dbReference>
<keyword evidence="6 9" id="KW-0119">Carbohydrate metabolism</keyword>
<dbReference type="GO" id="GO:0043169">
    <property type="term" value="F:cation binding"/>
    <property type="evidence" value="ECO:0007669"/>
    <property type="project" value="InterPro"/>
</dbReference>
<dbReference type="eggNOG" id="KOG2212">
    <property type="taxonomic scope" value="Eukaryota"/>
</dbReference>
<dbReference type="EC" id="3.2.1.1" evidence="4 9"/>
<dbReference type="Proteomes" id="UP000001542">
    <property type="component" value="Unassembled WGS sequence"/>
</dbReference>
<gene>
    <name evidence="11" type="ORF">TVAG_403690</name>
</gene>
<comment type="cofactor">
    <cofactor evidence="2">
        <name>Ca(2+)</name>
        <dbReference type="ChEBI" id="CHEBI:29108"/>
    </cofactor>
</comment>
<organism evidence="11 12">
    <name type="scientific">Trichomonas vaginalis (strain ATCC PRA-98 / G3)</name>
    <dbReference type="NCBI Taxonomy" id="412133"/>
    <lineage>
        <taxon>Eukaryota</taxon>
        <taxon>Metamonada</taxon>
        <taxon>Parabasalia</taxon>
        <taxon>Trichomonadida</taxon>
        <taxon>Trichomonadidae</taxon>
        <taxon>Trichomonas</taxon>
    </lineage>
</organism>
<dbReference type="OrthoDB" id="550577at2759"/>
<dbReference type="PRINTS" id="PR00110">
    <property type="entry name" value="ALPHAAMYLASE"/>
</dbReference>
<evidence type="ECO:0000256" key="7">
    <source>
        <dbReference type="ARBA" id="ARBA00023295"/>
    </source>
</evidence>
<dbReference type="GO" id="GO:0005975">
    <property type="term" value="P:carbohydrate metabolic process"/>
    <property type="evidence" value="ECO:0007669"/>
    <property type="project" value="InterPro"/>
</dbReference>
<sequence length="419" mass="47232">MGVKVFPHQEQVMSYQPMENQMNPWYFMYQPVSYRLQGRMGTRDQLRNMINTCRALGVRVYADAVVNHMSGNGNDLSNHRNPGAGCTTWGNKTSSAYENGSPYYTPAYTYETNPNTGRGTNVLEFPGVPYGPEDFHCDKALNSWNDPNILDSGWLSGLSDLDTSKEYVRQRIADFMVDLISIGFSGYRIDAAKHIRPQDLAAIFGKVKQGLGGQLPDDFISWLEVLTGGESQLLVQGDGDYSFTGGLTKYLKQNGLSDEEILKVKIWWSGYPTEPWNDNGFLDIRRKVIQNDDHDQQNEGSSSRDMHDNGCVLIKGCAPDTHRYFEKKLFESPNGANNNKEDYPIRMVLSSYYKGQTGSMGIPDRMSTCDKCTTTCGGCKDRPYVKAYNPSATSYPGGYGYTYVHRDQEIINAMRNWMK</sequence>
<dbReference type="KEGG" id="tva:4764279"/>
<evidence type="ECO:0000256" key="3">
    <source>
        <dbReference type="ARBA" id="ARBA00008061"/>
    </source>
</evidence>
<dbReference type="VEuPathDB" id="TrichDB:TVAG_403690"/>
<dbReference type="InParanoid" id="A2ELP7"/>
<dbReference type="VEuPathDB" id="TrichDB:TVAGG3_0894960"/>
<dbReference type="GO" id="GO:0004556">
    <property type="term" value="F:alpha-amylase activity"/>
    <property type="evidence" value="ECO:0007669"/>
    <property type="project" value="UniProtKB-UniRule"/>
</dbReference>
<dbReference type="SMART" id="SM00642">
    <property type="entry name" value="Aamy"/>
    <property type="match status" value="1"/>
</dbReference>
<keyword evidence="5 9" id="KW-0378">Hydrolase</keyword>
<dbReference type="AlphaFoldDB" id="A2ELP7"/>
<dbReference type="STRING" id="5722.A2ELP7"/>
<dbReference type="RefSeq" id="XP_001318635.1">
    <property type="nucleotide sequence ID" value="XM_001318600.1"/>
</dbReference>
<dbReference type="InterPro" id="IPR006046">
    <property type="entry name" value="Alpha_amylase"/>
</dbReference>
<dbReference type="SUPFAM" id="SSF51445">
    <property type="entry name" value="(Trans)glycosidases"/>
    <property type="match status" value="1"/>
</dbReference>
<keyword evidence="7 9" id="KW-0326">Glycosidase</keyword>
<evidence type="ECO:0000313" key="11">
    <source>
        <dbReference type="EMBL" id="EAY06412.1"/>
    </source>
</evidence>
<protein>
    <recommendedName>
        <fullName evidence="4 9">Alpha-amylase</fullName>
        <ecNumber evidence="4 9">3.2.1.1</ecNumber>
    </recommendedName>
</protein>
<proteinExistence type="inferred from homology"/>
<evidence type="ECO:0000256" key="1">
    <source>
        <dbReference type="ARBA" id="ARBA00000548"/>
    </source>
</evidence>
<comment type="similarity">
    <text evidence="3 8">Belongs to the glycosyl hydrolase 13 family.</text>
</comment>
<evidence type="ECO:0000256" key="5">
    <source>
        <dbReference type="ARBA" id="ARBA00022801"/>
    </source>
</evidence>
<reference evidence="11" key="1">
    <citation type="submission" date="2006-10" db="EMBL/GenBank/DDBJ databases">
        <authorList>
            <person name="Amadeo P."/>
            <person name="Zhao Q."/>
            <person name="Wortman J."/>
            <person name="Fraser-Liggett C."/>
            <person name="Carlton J."/>
        </authorList>
    </citation>
    <scope>NUCLEOTIDE SEQUENCE</scope>
    <source>
        <strain evidence="11">G3</strain>
    </source>
</reference>